<dbReference type="Proteomes" id="UP000293854">
    <property type="component" value="Unassembled WGS sequence"/>
</dbReference>
<dbReference type="GO" id="GO:0005737">
    <property type="term" value="C:cytoplasm"/>
    <property type="evidence" value="ECO:0007669"/>
    <property type="project" value="TreeGrafter"/>
</dbReference>
<dbReference type="InterPro" id="IPR023214">
    <property type="entry name" value="HAD_sf"/>
</dbReference>
<dbReference type="SUPFAM" id="SSF56784">
    <property type="entry name" value="HAD-like"/>
    <property type="match status" value="1"/>
</dbReference>
<dbReference type="PANTHER" id="PTHR19288">
    <property type="entry name" value="4-NITROPHENYLPHOSPHATASE-RELATED"/>
    <property type="match status" value="1"/>
</dbReference>
<dbReference type="Pfam" id="PF13242">
    <property type="entry name" value="Hydrolase_like"/>
    <property type="match status" value="1"/>
</dbReference>
<dbReference type="InterPro" id="IPR010021">
    <property type="entry name" value="PGPP1/Gep4"/>
</dbReference>
<dbReference type="AlphaFoldDB" id="A0A4V2DWN4"/>
<gene>
    <name evidence="1" type="ORF">EIG99_03695</name>
</gene>
<evidence type="ECO:0000313" key="2">
    <source>
        <dbReference type="Proteomes" id="UP000293854"/>
    </source>
</evidence>
<proteinExistence type="predicted"/>
<reference evidence="1 2" key="1">
    <citation type="submission" date="2018-11" db="EMBL/GenBank/DDBJ databases">
        <title>Genomic profiling of Staphylococcus species from a Poultry farm system in KwaZulu-Natal, South Africa.</title>
        <authorList>
            <person name="Amoako D.G."/>
            <person name="Somboro A.M."/>
            <person name="Abia A.L.K."/>
            <person name="Bester L.A."/>
            <person name="Essack S.Y."/>
        </authorList>
    </citation>
    <scope>NUCLEOTIDE SEQUENCE [LARGE SCALE GENOMIC DNA]</scope>
    <source>
        <strain evidence="1 2">SA11</strain>
    </source>
</reference>
<dbReference type="PANTHER" id="PTHR19288:SF25">
    <property type="entry name" value="PHOSPHATIDYLGLYCEROPHOSPHATASE GEP4, MITOCHONDRIAL"/>
    <property type="match status" value="1"/>
</dbReference>
<dbReference type="EMBL" id="RQTE01000065">
    <property type="protein sequence ID" value="RZI03362.1"/>
    <property type="molecule type" value="Genomic_DNA"/>
</dbReference>
<evidence type="ECO:0000313" key="1">
    <source>
        <dbReference type="EMBL" id="RZI03362.1"/>
    </source>
</evidence>
<dbReference type="RefSeq" id="WP_130135347.1">
    <property type="nucleotide sequence ID" value="NZ_RQTE01000065.1"/>
</dbReference>
<dbReference type="NCBIfam" id="TIGR01668">
    <property type="entry name" value="YqeG_hyp_ppase"/>
    <property type="match status" value="1"/>
</dbReference>
<organism evidence="1 2">
    <name type="scientific">Staphylococcus condimenti</name>
    <dbReference type="NCBI Taxonomy" id="70255"/>
    <lineage>
        <taxon>Bacteria</taxon>
        <taxon>Bacillati</taxon>
        <taxon>Bacillota</taxon>
        <taxon>Bacilli</taxon>
        <taxon>Bacillales</taxon>
        <taxon>Staphylococcaceae</taxon>
        <taxon>Staphylococcus</taxon>
    </lineage>
</organism>
<protein>
    <submittedName>
        <fullName evidence="1">YqeG family HAD IIIA-type phosphatase</fullName>
    </submittedName>
</protein>
<sequence>MFKLIYPYAYLDSVFDIDYEKLYDMGYKAIIFDIDSTLVPHGGDATAEIDELFGQIHKLGLKTLLLSNNSEERIQTFNQNINSLYIPMANKPYKPNYLKAIEMLEVSNDEVVLVGDQLFTDILGANLCGIKSILVKYLLHEHEYGLAIGKKRKVEKFLLKFYKQRFPNITKMG</sequence>
<dbReference type="GO" id="GO:0008962">
    <property type="term" value="F:phosphatidylglycerophosphatase activity"/>
    <property type="evidence" value="ECO:0007669"/>
    <property type="project" value="InterPro"/>
</dbReference>
<accession>A0A4V2DWN4</accession>
<dbReference type="InterPro" id="IPR036412">
    <property type="entry name" value="HAD-like_sf"/>
</dbReference>
<name>A0A4V2DWN4_9STAP</name>
<dbReference type="Gene3D" id="3.40.50.1000">
    <property type="entry name" value="HAD superfamily/HAD-like"/>
    <property type="match status" value="1"/>
</dbReference>
<comment type="caution">
    <text evidence="1">The sequence shown here is derived from an EMBL/GenBank/DDBJ whole genome shotgun (WGS) entry which is preliminary data.</text>
</comment>